<dbReference type="Proteomes" id="UP000245999">
    <property type="component" value="Chromosome"/>
</dbReference>
<protein>
    <recommendedName>
        <fullName evidence="1">Outer membrane protein beta-barrel domain-containing protein</fullName>
    </recommendedName>
</protein>
<dbReference type="RefSeq" id="WP_109655313.1">
    <property type="nucleotide sequence ID" value="NZ_CP029145.1"/>
</dbReference>
<accession>A0A2Z3GU22</accession>
<dbReference type="OrthoDB" id="949314at2"/>
<evidence type="ECO:0000313" key="3">
    <source>
        <dbReference type="Proteomes" id="UP000245999"/>
    </source>
</evidence>
<evidence type="ECO:0000259" key="1">
    <source>
        <dbReference type="Pfam" id="PF13568"/>
    </source>
</evidence>
<gene>
    <name evidence="2" type="ORF">DDQ68_04915</name>
</gene>
<name>A0A2Z3GU22_9BACT</name>
<organism evidence="2 3">
    <name type="scientific">Hymenobacter nivis</name>
    <dbReference type="NCBI Taxonomy" id="1850093"/>
    <lineage>
        <taxon>Bacteria</taxon>
        <taxon>Pseudomonadati</taxon>
        <taxon>Bacteroidota</taxon>
        <taxon>Cytophagia</taxon>
        <taxon>Cytophagales</taxon>
        <taxon>Hymenobacteraceae</taxon>
        <taxon>Hymenobacter</taxon>
    </lineage>
</organism>
<proteinExistence type="predicted"/>
<reference evidence="3" key="1">
    <citation type="submission" date="2018-04" db="EMBL/GenBank/DDBJ databases">
        <title>Complete genome of Antarctic heterotrophic bacterium Hymenobacter nivis.</title>
        <authorList>
            <person name="Terashima M."/>
        </authorList>
    </citation>
    <scope>NUCLEOTIDE SEQUENCE [LARGE SCALE GENOMIC DNA]</scope>
    <source>
        <strain evidence="3">NBRC 111535</strain>
    </source>
</reference>
<dbReference type="InterPro" id="IPR025665">
    <property type="entry name" value="Beta-barrel_OMP_2"/>
</dbReference>
<keyword evidence="3" id="KW-1185">Reference proteome</keyword>
<dbReference type="Pfam" id="PF13568">
    <property type="entry name" value="OMP_b-brl_2"/>
    <property type="match status" value="1"/>
</dbReference>
<dbReference type="KEGG" id="hnv:DDQ68_04915"/>
<dbReference type="AlphaFoldDB" id="A0A2Z3GU22"/>
<feature type="domain" description="Outer membrane protein beta-barrel" evidence="1">
    <location>
        <begin position="25"/>
        <end position="200"/>
    </location>
</feature>
<sequence>MKYLLNSFAIGGFVLLGATAARAQIRFSGGPLAGLTVATAHFTRPSSASGTSSDLYRMGFAAGLTGAVESGHFALVPSALYCQEGFHTHQEDSGSFSSENNVRLDYLKFPLNLTYCLRATGQGPRVFAGGYVSFLQGGRQSLAVQVGANSSGGAERPVVAGDTFVGGSGNYYAHSTDAGLQGGLGYLAGGVLVQASYSVGRRNIAADQYPAGGAAANGTLYNRSFQVAVAYLFGTVSENGKPAH</sequence>
<evidence type="ECO:0000313" key="2">
    <source>
        <dbReference type="EMBL" id="AWM32190.1"/>
    </source>
</evidence>
<dbReference type="EMBL" id="CP029145">
    <property type="protein sequence ID" value="AWM32190.1"/>
    <property type="molecule type" value="Genomic_DNA"/>
</dbReference>